<dbReference type="PANTHER" id="PTHR34935:SF3">
    <property type="entry name" value="PROTEIN TIC110, CHLOROPLASTIC"/>
    <property type="match status" value="1"/>
</dbReference>
<accession>A0A6G1DUI6</accession>
<name>A0A6G1DUI6_9ORYZ</name>
<feature type="domain" description="HTH myb-type" evidence="3">
    <location>
        <begin position="62"/>
        <end position="79"/>
    </location>
</feature>
<keyword evidence="5" id="KW-1185">Reference proteome</keyword>
<proteinExistence type="predicted"/>
<reference evidence="4 5" key="1">
    <citation type="submission" date="2019-11" db="EMBL/GenBank/DDBJ databases">
        <title>Whole genome sequence of Oryza granulata.</title>
        <authorList>
            <person name="Li W."/>
        </authorList>
    </citation>
    <scope>NUCLEOTIDE SEQUENCE [LARGE SCALE GENOMIC DNA]</scope>
    <source>
        <strain evidence="5">cv. Menghai</strain>
        <tissue evidence="4">Leaf</tissue>
    </source>
</reference>
<comment type="caution">
    <text evidence="4">The sequence shown here is derived from an EMBL/GenBank/DDBJ whole genome shotgun (WGS) entry which is preliminary data.</text>
</comment>
<dbReference type="SUPFAM" id="SSF46689">
    <property type="entry name" value="Homeodomain-like"/>
    <property type="match status" value="1"/>
</dbReference>
<protein>
    <recommendedName>
        <fullName evidence="3">HTH myb-type domain-containing protein</fullName>
    </recommendedName>
</protein>
<gene>
    <name evidence="4" type="ORF">E2562_000739</name>
</gene>
<dbReference type="OrthoDB" id="191196at2759"/>
<dbReference type="PROSITE" id="PS51294">
    <property type="entry name" value="HTH_MYB"/>
    <property type="match status" value="1"/>
</dbReference>
<organism evidence="4 5">
    <name type="scientific">Oryza meyeriana var. granulata</name>
    <dbReference type="NCBI Taxonomy" id="110450"/>
    <lineage>
        <taxon>Eukaryota</taxon>
        <taxon>Viridiplantae</taxon>
        <taxon>Streptophyta</taxon>
        <taxon>Embryophyta</taxon>
        <taxon>Tracheophyta</taxon>
        <taxon>Spermatophyta</taxon>
        <taxon>Magnoliopsida</taxon>
        <taxon>Liliopsida</taxon>
        <taxon>Poales</taxon>
        <taxon>Poaceae</taxon>
        <taxon>BOP clade</taxon>
        <taxon>Oryzoideae</taxon>
        <taxon>Oryzeae</taxon>
        <taxon>Oryzinae</taxon>
        <taxon>Oryza</taxon>
        <taxon>Oryza meyeriana</taxon>
    </lineage>
</organism>
<dbReference type="Proteomes" id="UP000479710">
    <property type="component" value="Unassembled WGS sequence"/>
</dbReference>
<keyword evidence="1" id="KW-0238">DNA-binding</keyword>
<feature type="compositionally biased region" description="Polar residues" evidence="2">
    <location>
        <begin position="173"/>
        <end position="184"/>
    </location>
</feature>
<evidence type="ECO:0000313" key="4">
    <source>
        <dbReference type="EMBL" id="KAF0916139.1"/>
    </source>
</evidence>
<evidence type="ECO:0000313" key="5">
    <source>
        <dbReference type="Proteomes" id="UP000479710"/>
    </source>
</evidence>
<evidence type="ECO:0000256" key="2">
    <source>
        <dbReference type="SAM" id="MobiDB-lite"/>
    </source>
</evidence>
<dbReference type="GO" id="GO:0061927">
    <property type="term" value="C:TOC-TIC supercomplex I"/>
    <property type="evidence" value="ECO:0007669"/>
    <property type="project" value="TreeGrafter"/>
</dbReference>
<dbReference type="GO" id="GO:0045037">
    <property type="term" value="P:protein import into chloroplast stroma"/>
    <property type="evidence" value="ECO:0007669"/>
    <property type="project" value="TreeGrafter"/>
</dbReference>
<dbReference type="PANTHER" id="PTHR34935">
    <property type="entry name" value="PROTEIN TIC110, CHLOROPLASTIC"/>
    <property type="match status" value="1"/>
</dbReference>
<dbReference type="GO" id="GO:0003677">
    <property type="term" value="F:DNA binding"/>
    <property type="evidence" value="ECO:0007669"/>
    <property type="project" value="UniProtKB-KW"/>
</dbReference>
<dbReference type="Pfam" id="PF16940">
    <property type="entry name" value="Tic110"/>
    <property type="match status" value="1"/>
</dbReference>
<feature type="region of interest" description="Disordered" evidence="2">
    <location>
        <begin position="170"/>
        <end position="192"/>
    </location>
</feature>
<dbReference type="EMBL" id="SPHZ02000005">
    <property type="protein sequence ID" value="KAF0916139.1"/>
    <property type="molecule type" value="Genomic_DNA"/>
</dbReference>
<dbReference type="AlphaFoldDB" id="A0A6G1DUI6"/>
<dbReference type="InterPro" id="IPR009057">
    <property type="entry name" value="Homeodomain-like_sf"/>
</dbReference>
<dbReference type="InterPro" id="IPR031610">
    <property type="entry name" value="TIC110"/>
</dbReference>
<sequence>MRPWWPTGPDRAHRGYAVATKPCIKRDPRGFLGGLAAVEIRNARVERLHRRLGRWQGCWLLRCANSCRLRWTNYLHPDLKRGLLTTDEEQLVVNLHAKLGNRGVLTTVRTLQVVVEAISSVDRYGKLFLNYIQRAKAAGNRIETAKELKKMISFNTIVVSELLADIKGEPTTAEAQTSNATSEPEISECEGDDDEYEWEQLETLRKTRPDKELKEKLAESSQKEITLKNDLPLRDRAELYEMYLMFCVTGETTKVIILSALFVPFIDLVY</sequence>
<dbReference type="InterPro" id="IPR017930">
    <property type="entry name" value="Myb_dom"/>
</dbReference>
<evidence type="ECO:0000259" key="3">
    <source>
        <dbReference type="PROSITE" id="PS51294"/>
    </source>
</evidence>
<evidence type="ECO:0000256" key="1">
    <source>
        <dbReference type="ARBA" id="ARBA00023125"/>
    </source>
</evidence>